<dbReference type="InterPro" id="IPR010722">
    <property type="entry name" value="BATS_dom"/>
</dbReference>
<dbReference type="CDD" id="cd01335">
    <property type="entry name" value="Radical_SAM"/>
    <property type="match status" value="1"/>
</dbReference>
<reference evidence="8" key="1">
    <citation type="submission" date="2019-11" db="EMBL/GenBank/DDBJ databases">
        <authorList>
            <person name="Feng L."/>
        </authorList>
    </citation>
    <scope>NUCLEOTIDE SEQUENCE</scope>
    <source>
        <strain evidence="8">PclaraLFYP37</strain>
    </source>
</reference>
<evidence type="ECO:0000256" key="1">
    <source>
        <dbReference type="ARBA" id="ARBA00001966"/>
    </source>
</evidence>
<dbReference type="GO" id="GO:0051539">
    <property type="term" value="F:4 iron, 4 sulfur cluster binding"/>
    <property type="evidence" value="ECO:0007669"/>
    <property type="project" value="UniProtKB-KW"/>
</dbReference>
<dbReference type="NCBIfam" id="TIGR02351">
    <property type="entry name" value="thiH"/>
    <property type="match status" value="1"/>
</dbReference>
<evidence type="ECO:0000256" key="5">
    <source>
        <dbReference type="ARBA" id="ARBA00023004"/>
    </source>
</evidence>
<evidence type="ECO:0000256" key="3">
    <source>
        <dbReference type="ARBA" id="ARBA00022691"/>
    </source>
</evidence>
<name>A0A6N3BKH9_9BACT</name>
<keyword evidence="2" id="KW-0004">4Fe-4S</keyword>
<dbReference type="SFLD" id="SFLDG01060">
    <property type="entry name" value="BATS_domain_containing"/>
    <property type="match status" value="1"/>
</dbReference>
<dbReference type="SUPFAM" id="SSF102114">
    <property type="entry name" value="Radical SAM enzymes"/>
    <property type="match status" value="1"/>
</dbReference>
<accession>A0A6N3BKH9</accession>
<dbReference type="Pfam" id="PF04055">
    <property type="entry name" value="Radical_SAM"/>
    <property type="match status" value="1"/>
</dbReference>
<gene>
    <name evidence="8" type="primary">thiH_1</name>
    <name evidence="8" type="ORF">PCLFYP37_00103</name>
</gene>
<dbReference type="InterPro" id="IPR058240">
    <property type="entry name" value="rSAM_sf"/>
</dbReference>
<dbReference type="InterPro" id="IPR013785">
    <property type="entry name" value="Aldolase_TIM"/>
</dbReference>
<dbReference type="AlphaFoldDB" id="A0A6N3BKH9"/>
<dbReference type="EMBL" id="CACRUT010000012">
    <property type="protein sequence ID" value="VYU03019.1"/>
    <property type="molecule type" value="Genomic_DNA"/>
</dbReference>
<dbReference type="EC" id="4.1.99.19" evidence="8"/>
<dbReference type="SFLD" id="SFLDG01081">
    <property type="entry name" value="cleavage_of_the_Ca-Cb_bond_in"/>
    <property type="match status" value="1"/>
</dbReference>
<sequence length="400" mass="46072">MFSDELEKISWEETTARINAKTEADVRRALSKEHCDVDDFMALVSPAAAPYLETMARLSRKYTEERFGKTMSMFIPLYITNSCTNSCVYCGFHISNPMRRTILTEEEIENEYKAIKKLAPFENLLIVTGENPAKAGVPYLARALDLAKPYFSNLKIEVMPLKTEEYEELKAHGMNGVICFQETYHKANYNIYHPRGMKSKFEWRVNGFDRMGQAGVHSIGMGVLIGLEKEWRTDITMMAYHLRYLQKHYWRTKYSVNFPRMRPSENGGFQPNVVMSDRELAQVTFAMRIFDHDVDISYSTREPAAIRDHMATLGVTTMSAESKTEPGGYYTYPQALEQFHVSDERTAVEVEKALRKVGREPVWKDWDASFDLKTVGKREPRKACLPRPSESDLSKSYVKC</sequence>
<evidence type="ECO:0000256" key="4">
    <source>
        <dbReference type="ARBA" id="ARBA00022723"/>
    </source>
</evidence>
<evidence type="ECO:0000259" key="7">
    <source>
        <dbReference type="PROSITE" id="PS51918"/>
    </source>
</evidence>
<dbReference type="PROSITE" id="PS51918">
    <property type="entry name" value="RADICAL_SAM"/>
    <property type="match status" value="1"/>
</dbReference>
<evidence type="ECO:0000256" key="2">
    <source>
        <dbReference type="ARBA" id="ARBA00022485"/>
    </source>
</evidence>
<dbReference type="SMART" id="SM00876">
    <property type="entry name" value="BATS"/>
    <property type="match status" value="1"/>
</dbReference>
<dbReference type="GO" id="GO:0036355">
    <property type="term" value="F:2-iminoacetate synthase activity"/>
    <property type="evidence" value="ECO:0007669"/>
    <property type="project" value="UniProtKB-EC"/>
</dbReference>
<organism evidence="8">
    <name type="scientific">Paraprevotella clara</name>
    <dbReference type="NCBI Taxonomy" id="454154"/>
    <lineage>
        <taxon>Bacteria</taxon>
        <taxon>Pseudomonadati</taxon>
        <taxon>Bacteroidota</taxon>
        <taxon>Bacteroidia</taxon>
        <taxon>Bacteroidales</taxon>
        <taxon>Prevotellaceae</taxon>
        <taxon>Paraprevotella</taxon>
    </lineage>
</organism>
<keyword evidence="6" id="KW-0411">Iron-sulfur</keyword>
<dbReference type="InterPro" id="IPR012726">
    <property type="entry name" value="ThiH"/>
</dbReference>
<dbReference type="GO" id="GO:0005506">
    <property type="term" value="F:iron ion binding"/>
    <property type="evidence" value="ECO:0007669"/>
    <property type="project" value="InterPro"/>
</dbReference>
<keyword evidence="8" id="KW-0456">Lyase</keyword>
<dbReference type="PANTHER" id="PTHR43583">
    <property type="entry name" value="2-IMINOACETATE SYNTHASE"/>
    <property type="match status" value="1"/>
</dbReference>
<proteinExistence type="predicted"/>
<dbReference type="SFLD" id="SFLDS00029">
    <property type="entry name" value="Radical_SAM"/>
    <property type="match status" value="1"/>
</dbReference>
<dbReference type="Pfam" id="PF06968">
    <property type="entry name" value="BATS"/>
    <property type="match status" value="1"/>
</dbReference>
<feature type="domain" description="Radical SAM core" evidence="7">
    <location>
        <begin position="69"/>
        <end position="299"/>
    </location>
</feature>
<evidence type="ECO:0000313" key="8">
    <source>
        <dbReference type="EMBL" id="VYU03019.1"/>
    </source>
</evidence>
<keyword evidence="3" id="KW-0949">S-adenosyl-L-methionine</keyword>
<comment type="cofactor">
    <cofactor evidence="1">
        <name>[4Fe-4S] cluster</name>
        <dbReference type="ChEBI" id="CHEBI:49883"/>
    </cofactor>
</comment>
<dbReference type="InterPro" id="IPR034428">
    <property type="entry name" value="ThiH/NoCL/HydG-like"/>
</dbReference>
<dbReference type="Gene3D" id="3.20.20.70">
    <property type="entry name" value="Aldolase class I"/>
    <property type="match status" value="1"/>
</dbReference>
<dbReference type="SFLD" id="SFLDF00301">
    <property type="entry name" value="2-iminoacetate_synthase_(ThiH)"/>
    <property type="match status" value="1"/>
</dbReference>
<dbReference type="RefSeq" id="WP_412443194.1">
    <property type="nucleotide sequence ID" value="NZ_CACRUT010000012.1"/>
</dbReference>
<evidence type="ECO:0000256" key="6">
    <source>
        <dbReference type="ARBA" id="ARBA00023014"/>
    </source>
</evidence>
<dbReference type="PANTHER" id="PTHR43583:SF1">
    <property type="entry name" value="2-IMINOACETATE SYNTHASE"/>
    <property type="match status" value="1"/>
</dbReference>
<dbReference type="InterPro" id="IPR007197">
    <property type="entry name" value="rSAM"/>
</dbReference>
<keyword evidence="5" id="KW-0408">Iron</keyword>
<keyword evidence="4" id="KW-0479">Metal-binding</keyword>
<protein>
    <submittedName>
        <fullName evidence="8">2-iminoacetate synthase</fullName>
        <ecNumber evidence="8">4.1.99.19</ecNumber>
    </submittedName>
</protein>